<comment type="caution">
    <text evidence="1">The sequence shown here is derived from an EMBL/GenBank/DDBJ whole genome shotgun (WGS) entry which is preliminary data.</text>
</comment>
<gene>
    <name evidence="1" type="ORF">GCM10009751_13010</name>
</gene>
<dbReference type="Proteomes" id="UP001501094">
    <property type="component" value="Unassembled WGS sequence"/>
</dbReference>
<proteinExistence type="predicted"/>
<name>A0ABP4ZNR5_9MICO</name>
<keyword evidence="2" id="KW-1185">Reference proteome</keyword>
<reference evidence="2" key="1">
    <citation type="journal article" date="2019" name="Int. J. Syst. Evol. Microbiol.">
        <title>The Global Catalogue of Microorganisms (GCM) 10K type strain sequencing project: providing services to taxonomists for standard genome sequencing and annotation.</title>
        <authorList>
            <consortium name="The Broad Institute Genomics Platform"/>
            <consortium name="The Broad Institute Genome Sequencing Center for Infectious Disease"/>
            <person name="Wu L."/>
            <person name="Ma J."/>
        </authorList>
    </citation>
    <scope>NUCLEOTIDE SEQUENCE [LARGE SCALE GENOMIC DNA]</scope>
    <source>
        <strain evidence="2">JCM 14326</strain>
    </source>
</reference>
<protein>
    <submittedName>
        <fullName evidence="1">Uncharacterized protein</fullName>
    </submittedName>
</protein>
<dbReference type="EMBL" id="BAAANL010000002">
    <property type="protein sequence ID" value="GAA1857075.1"/>
    <property type="molecule type" value="Genomic_DNA"/>
</dbReference>
<dbReference type="RefSeq" id="WP_344100773.1">
    <property type="nucleotide sequence ID" value="NZ_BAAANL010000002.1"/>
</dbReference>
<evidence type="ECO:0000313" key="1">
    <source>
        <dbReference type="EMBL" id="GAA1857075.1"/>
    </source>
</evidence>
<sequence length="216" mass="22063">MSSFPGSPRVLAGAIVAVDPTAPLARIAVFQYNPDEVTRTLRPRTPSAGGASASDARRVWGAATETITMTVELDATDGLEAGDPVTQAMGVSGRLAVLEMQLYPSTATVITNAALTAAGTIEVLPPGGPLTVLALGPGRVVPVRLDSLTIREQAFDVALNPVRASVEVSLTVLTYDDLPATEVGFAMSLAHQVQQEVRASVAAVSGAVGVAFSVGG</sequence>
<evidence type="ECO:0000313" key="2">
    <source>
        <dbReference type="Proteomes" id="UP001501094"/>
    </source>
</evidence>
<organism evidence="1 2">
    <name type="scientific">Myceligenerans crystallogenes</name>
    <dbReference type="NCBI Taxonomy" id="316335"/>
    <lineage>
        <taxon>Bacteria</taxon>
        <taxon>Bacillati</taxon>
        <taxon>Actinomycetota</taxon>
        <taxon>Actinomycetes</taxon>
        <taxon>Micrococcales</taxon>
        <taxon>Promicromonosporaceae</taxon>
        <taxon>Myceligenerans</taxon>
    </lineage>
</organism>
<accession>A0ABP4ZNR5</accession>